<dbReference type="GO" id="GO:0016020">
    <property type="term" value="C:membrane"/>
    <property type="evidence" value="ECO:0007669"/>
    <property type="project" value="UniProtKB-SubCell"/>
</dbReference>
<accession>A0A4Y1YKC4</accession>
<dbReference type="InterPro" id="IPR045335">
    <property type="entry name" value="FtsQ_C_sf"/>
</dbReference>
<evidence type="ECO:0000256" key="3">
    <source>
        <dbReference type="ARBA" id="ARBA00022519"/>
    </source>
</evidence>
<evidence type="ECO:0000313" key="11">
    <source>
        <dbReference type="Proteomes" id="UP000316473"/>
    </source>
</evidence>
<reference evidence="10 11" key="1">
    <citation type="submission" date="2019-06" db="EMBL/GenBank/DDBJ databases">
        <title>Nitrosomonas stercoris KYUHI-S whole genome shotgun sequence.</title>
        <authorList>
            <person name="Nakagawa T."/>
            <person name="Tsuchiya Y."/>
            <person name="Takahashi R."/>
        </authorList>
    </citation>
    <scope>NUCLEOTIDE SEQUENCE [LARGE SCALE GENOMIC DNA]</scope>
    <source>
        <strain evidence="10 11">KYUHI-S</strain>
    </source>
</reference>
<dbReference type="Pfam" id="PF08478">
    <property type="entry name" value="POTRA_1"/>
    <property type="match status" value="1"/>
</dbReference>
<sequence>MASPFFWLQQVRVEVMDSQASNRKQLTHITRNQVEQIVHNLAYGNFMLIDLKRLKKAFMELPWMRSVEISRDWPPALNILFEEHKPFAYWGETALVNTKGEVFHAAVENTALPIFTGPAKSSQLITQQYHVFSRLLRPTGYSITEIALTPRHAWHIRLDTGIWLKLGKKQIKHRLQRYVAVHMQHNEDMQAYADSAYVDLRYSNGFAVRIH</sequence>
<name>A0A4Y1YKC4_9PROT</name>
<comment type="subcellular location">
    <subcellularLocation>
        <location evidence="1">Membrane</location>
    </subcellularLocation>
</comment>
<keyword evidence="6" id="KW-1133">Transmembrane helix</keyword>
<evidence type="ECO:0000256" key="5">
    <source>
        <dbReference type="ARBA" id="ARBA00022692"/>
    </source>
</evidence>
<evidence type="ECO:0000256" key="4">
    <source>
        <dbReference type="ARBA" id="ARBA00022618"/>
    </source>
</evidence>
<keyword evidence="3" id="KW-0997">Cell inner membrane</keyword>
<keyword evidence="5" id="KW-0812">Transmembrane</keyword>
<evidence type="ECO:0000256" key="6">
    <source>
        <dbReference type="ARBA" id="ARBA00022989"/>
    </source>
</evidence>
<evidence type="ECO:0000256" key="2">
    <source>
        <dbReference type="ARBA" id="ARBA00022475"/>
    </source>
</evidence>
<organism evidence="10 11">
    <name type="scientific">Nitrosomonas stercoris</name>
    <dbReference type="NCBI Taxonomy" id="1444684"/>
    <lineage>
        <taxon>Bacteria</taxon>
        <taxon>Pseudomonadati</taxon>
        <taxon>Pseudomonadota</taxon>
        <taxon>Betaproteobacteria</taxon>
        <taxon>Nitrosomonadales</taxon>
        <taxon>Nitrosomonadaceae</taxon>
        <taxon>Nitrosomonas</taxon>
    </lineage>
</organism>
<dbReference type="PROSITE" id="PS51779">
    <property type="entry name" value="POTRA"/>
    <property type="match status" value="1"/>
</dbReference>
<evidence type="ECO:0000256" key="7">
    <source>
        <dbReference type="ARBA" id="ARBA00023136"/>
    </source>
</evidence>
<dbReference type="InterPro" id="IPR034746">
    <property type="entry name" value="POTRA"/>
</dbReference>
<dbReference type="AlphaFoldDB" id="A0A4Y1YKC4"/>
<dbReference type="PANTHER" id="PTHR35851">
    <property type="entry name" value="CELL DIVISION PROTEIN FTSQ"/>
    <property type="match status" value="1"/>
</dbReference>
<dbReference type="PANTHER" id="PTHR35851:SF1">
    <property type="entry name" value="CELL DIVISION PROTEIN FTSQ"/>
    <property type="match status" value="1"/>
</dbReference>
<protein>
    <submittedName>
        <fullName evidence="10">Cell division protein FtsQ</fullName>
    </submittedName>
</protein>
<feature type="domain" description="POTRA" evidence="9">
    <location>
        <begin position="6"/>
        <end position="84"/>
    </location>
</feature>
<keyword evidence="4 10" id="KW-0132">Cell division</keyword>
<dbReference type="GO" id="GO:0090529">
    <property type="term" value="P:cell septum assembly"/>
    <property type="evidence" value="ECO:0007669"/>
    <property type="project" value="InterPro"/>
</dbReference>
<dbReference type="InterPro" id="IPR005548">
    <property type="entry name" value="Cell_div_FtsQ/DivIB_C"/>
</dbReference>
<evidence type="ECO:0000256" key="1">
    <source>
        <dbReference type="ARBA" id="ARBA00004370"/>
    </source>
</evidence>
<dbReference type="Pfam" id="PF03799">
    <property type="entry name" value="FtsQ_DivIB_C"/>
    <property type="match status" value="1"/>
</dbReference>
<dbReference type="InterPro" id="IPR026579">
    <property type="entry name" value="FtsQ"/>
</dbReference>
<dbReference type="KEGG" id="nst:Nstercoris_00720"/>
<dbReference type="EMBL" id="AP019755">
    <property type="protein sequence ID" value="BBL34484.1"/>
    <property type="molecule type" value="Genomic_DNA"/>
</dbReference>
<dbReference type="Proteomes" id="UP000316473">
    <property type="component" value="Chromosome"/>
</dbReference>
<evidence type="ECO:0000256" key="8">
    <source>
        <dbReference type="ARBA" id="ARBA00023306"/>
    </source>
</evidence>
<dbReference type="Gene3D" id="3.40.50.11690">
    <property type="entry name" value="Cell division protein FtsQ/DivIB"/>
    <property type="match status" value="1"/>
</dbReference>
<keyword evidence="8" id="KW-0131">Cell cycle</keyword>
<evidence type="ECO:0000259" key="9">
    <source>
        <dbReference type="PROSITE" id="PS51779"/>
    </source>
</evidence>
<keyword evidence="11" id="KW-1185">Reference proteome</keyword>
<gene>
    <name evidence="10" type="ORF">Nstercoris_00720</name>
</gene>
<proteinExistence type="predicted"/>
<dbReference type="Gene3D" id="3.10.20.310">
    <property type="entry name" value="membrane protein fhac"/>
    <property type="match status" value="1"/>
</dbReference>
<evidence type="ECO:0000313" key="10">
    <source>
        <dbReference type="EMBL" id="BBL34484.1"/>
    </source>
</evidence>
<keyword evidence="2" id="KW-1003">Cell membrane</keyword>
<keyword evidence="7" id="KW-0472">Membrane</keyword>
<dbReference type="InterPro" id="IPR013685">
    <property type="entry name" value="POTRA_FtsQ_type"/>
</dbReference>